<dbReference type="SUPFAM" id="SSF161098">
    <property type="entry name" value="MetI-like"/>
    <property type="match status" value="1"/>
</dbReference>
<name>A0A2A9DQL5_9CORY</name>
<proteinExistence type="inferred from homology"/>
<dbReference type="GO" id="GO:0005886">
    <property type="term" value="C:plasma membrane"/>
    <property type="evidence" value="ECO:0007669"/>
    <property type="project" value="UniProtKB-SubCell"/>
</dbReference>
<dbReference type="InterPro" id="IPR000515">
    <property type="entry name" value="MetI-like"/>
</dbReference>
<evidence type="ECO:0000256" key="1">
    <source>
        <dbReference type="ARBA" id="ARBA00004651"/>
    </source>
</evidence>
<evidence type="ECO:0000313" key="9">
    <source>
        <dbReference type="EMBL" id="PFG28272.1"/>
    </source>
</evidence>
<feature type="transmembrane region" description="Helical" evidence="7">
    <location>
        <begin position="133"/>
        <end position="151"/>
    </location>
</feature>
<dbReference type="GO" id="GO:0055085">
    <property type="term" value="P:transmembrane transport"/>
    <property type="evidence" value="ECO:0007669"/>
    <property type="project" value="InterPro"/>
</dbReference>
<dbReference type="Gene3D" id="1.10.3720.10">
    <property type="entry name" value="MetI-like"/>
    <property type="match status" value="1"/>
</dbReference>
<comment type="subcellular location">
    <subcellularLocation>
        <location evidence="1 7">Cell membrane</location>
        <topology evidence="1 7">Multi-pass membrane protein</topology>
    </subcellularLocation>
</comment>
<accession>A0A2A9DQL5</accession>
<dbReference type="AlphaFoldDB" id="A0A2A9DQL5"/>
<organism evidence="9 10">
    <name type="scientific">Corynebacterium renale</name>
    <dbReference type="NCBI Taxonomy" id="1724"/>
    <lineage>
        <taxon>Bacteria</taxon>
        <taxon>Bacillati</taxon>
        <taxon>Actinomycetota</taxon>
        <taxon>Actinomycetes</taxon>
        <taxon>Mycobacteriales</taxon>
        <taxon>Corynebacteriaceae</taxon>
        <taxon>Corynebacterium</taxon>
    </lineage>
</organism>
<evidence type="ECO:0000256" key="4">
    <source>
        <dbReference type="ARBA" id="ARBA00022692"/>
    </source>
</evidence>
<feature type="transmembrane region" description="Helical" evidence="7">
    <location>
        <begin position="240"/>
        <end position="261"/>
    </location>
</feature>
<evidence type="ECO:0000256" key="7">
    <source>
        <dbReference type="RuleBase" id="RU363032"/>
    </source>
</evidence>
<keyword evidence="5 7" id="KW-1133">Transmembrane helix</keyword>
<dbReference type="RefSeq" id="WP_048379538.1">
    <property type="nucleotide sequence ID" value="NZ_LDYE01000003.1"/>
</dbReference>
<evidence type="ECO:0000313" key="10">
    <source>
        <dbReference type="Proteomes" id="UP000221653"/>
    </source>
</evidence>
<gene>
    <name evidence="9" type="ORF">ATK06_1375</name>
</gene>
<evidence type="ECO:0000259" key="8">
    <source>
        <dbReference type="PROSITE" id="PS50928"/>
    </source>
</evidence>
<sequence>MIRRLPLAGKIGLGMVLVVVAVAAISLVWTPADPLFAAPAERLAGPSPEHWLGTDRFGRDTASRIMVGAQITVLVALAAVALSAFVGVPLGIVAAQRGGAPGATIMRGADLLLAFPALLLAIMFSAVWGASTWTSIIAIGIAGIPGFIRVARAGSLQVLGTNYVAAARLSGKSSGWIARKHVVPNIAPVLIVQVTVGLSMAILAEAGLSFLGVGTPPPYASWGRMLQSAQASLGSNPQLAVWPGLAIAWAVLGCTLLGDGLRTALHPTERKTRP</sequence>
<comment type="caution">
    <text evidence="9">The sequence shown here is derived from an EMBL/GenBank/DDBJ whole genome shotgun (WGS) entry which is preliminary data.</text>
</comment>
<keyword evidence="6 7" id="KW-0472">Membrane</keyword>
<feature type="transmembrane region" description="Helical" evidence="7">
    <location>
        <begin position="7"/>
        <end position="29"/>
    </location>
</feature>
<keyword evidence="10" id="KW-1185">Reference proteome</keyword>
<feature type="domain" description="ABC transmembrane type-1" evidence="8">
    <location>
        <begin position="69"/>
        <end position="258"/>
    </location>
</feature>
<dbReference type="InterPro" id="IPR035906">
    <property type="entry name" value="MetI-like_sf"/>
</dbReference>
<dbReference type="STRING" id="1724.GCA_001044175_01350"/>
<comment type="similarity">
    <text evidence="7">Belongs to the binding-protein-dependent transport system permease family.</text>
</comment>
<feature type="transmembrane region" description="Helical" evidence="7">
    <location>
        <begin position="71"/>
        <end position="95"/>
    </location>
</feature>
<evidence type="ECO:0000256" key="2">
    <source>
        <dbReference type="ARBA" id="ARBA00022448"/>
    </source>
</evidence>
<keyword evidence="3" id="KW-1003">Cell membrane</keyword>
<keyword evidence="2 7" id="KW-0813">Transport</keyword>
<dbReference type="PANTHER" id="PTHR43386:SF25">
    <property type="entry name" value="PEPTIDE ABC TRANSPORTER PERMEASE PROTEIN"/>
    <property type="match status" value="1"/>
</dbReference>
<reference evidence="9 10" key="1">
    <citation type="submission" date="2017-10" db="EMBL/GenBank/DDBJ databases">
        <title>Sequencing the genomes of 1000 actinobacteria strains.</title>
        <authorList>
            <person name="Klenk H.-P."/>
        </authorList>
    </citation>
    <scope>NUCLEOTIDE SEQUENCE [LARGE SCALE GENOMIC DNA]</scope>
    <source>
        <strain evidence="9 10">DSM 20688</strain>
    </source>
</reference>
<dbReference type="Pfam" id="PF00528">
    <property type="entry name" value="BPD_transp_1"/>
    <property type="match status" value="1"/>
</dbReference>
<dbReference type="EMBL" id="PDJF01000001">
    <property type="protein sequence ID" value="PFG28272.1"/>
    <property type="molecule type" value="Genomic_DNA"/>
</dbReference>
<dbReference type="Proteomes" id="UP000221653">
    <property type="component" value="Unassembled WGS sequence"/>
</dbReference>
<evidence type="ECO:0000256" key="6">
    <source>
        <dbReference type="ARBA" id="ARBA00023136"/>
    </source>
</evidence>
<protein>
    <submittedName>
        <fullName evidence="9">Peptide/nickel transport system permease protein</fullName>
    </submittedName>
</protein>
<evidence type="ECO:0000256" key="5">
    <source>
        <dbReference type="ARBA" id="ARBA00022989"/>
    </source>
</evidence>
<feature type="transmembrane region" description="Helical" evidence="7">
    <location>
        <begin position="107"/>
        <end position="127"/>
    </location>
</feature>
<feature type="transmembrane region" description="Helical" evidence="7">
    <location>
        <begin position="182"/>
        <end position="204"/>
    </location>
</feature>
<dbReference type="PROSITE" id="PS50928">
    <property type="entry name" value="ABC_TM1"/>
    <property type="match status" value="1"/>
</dbReference>
<dbReference type="PANTHER" id="PTHR43386">
    <property type="entry name" value="OLIGOPEPTIDE TRANSPORT SYSTEM PERMEASE PROTEIN APPC"/>
    <property type="match status" value="1"/>
</dbReference>
<keyword evidence="4 7" id="KW-0812">Transmembrane</keyword>
<dbReference type="InterPro" id="IPR050366">
    <property type="entry name" value="BP-dependent_transpt_permease"/>
</dbReference>
<evidence type="ECO:0000256" key="3">
    <source>
        <dbReference type="ARBA" id="ARBA00022475"/>
    </source>
</evidence>
<dbReference type="OrthoDB" id="9812701at2"/>
<dbReference type="CDD" id="cd06261">
    <property type="entry name" value="TM_PBP2"/>
    <property type="match status" value="1"/>
</dbReference>